<protein>
    <submittedName>
        <fullName evidence="1">Uncharacterized protein</fullName>
    </submittedName>
</protein>
<proteinExistence type="predicted"/>
<evidence type="ECO:0000313" key="2">
    <source>
        <dbReference type="Proteomes" id="UP001472677"/>
    </source>
</evidence>
<name>A0ABR2ANE8_9ROSI</name>
<organism evidence="1 2">
    <name type="scientific">Hibiscus sabdariffa</name>
    <name type="common">roselle</name>
    <dbReference type="NCBI Taxonomy" id="183260"/>
    <lineage>
        <taxon>Eukaryota</taxon>
        <taxon>Viridiplantae</taxon>
        <taxon>Streptophyta</taxon>
        <taxon>Embryophyta</taxon>
        <taxon>Tracheophyta</taxon>
        <taxon>Spermatophyta</taxon>
        <taxon>Magnoliopsida</taxon>
        <taxon>eudicotyledons</taxon>
        <taxon>Gunneridae</taxon>
        <taxon>Pentapetalae</taxon>
        <taxon>rosids</taxon>
        <taxon>malvids</taxon>
        <taxon>Malvales</taxon>
        <taxon>Malvaceae</taxon>
        <taxon>Malvoideae</taxon>
        <taxon>Hibiscus</taxon>
    </lineage>
</organism>
<evidence type="ECO:0000313" key="1">
    <source>
        <dbReference type="EMBL" id="KAK8495090.1"/>
    </source>
</evidence>
<sequence length="112" mass="12573">MDLNSLVSHNISTSQAFFVCNNGDGKEDFREENSCKTFGSGNQGSFEGKTNQDQAEKLLQYYGLLWENYSFGFEAPVRPYCVSDFHLSNDETDPVAKLSSGDWLDVPEVIML</sequence>
<gene>
    <name evidence="1" type="ORF">V6N12_065978</name>
</gene>
<dbReference type="EMBL" id="JBBPBM010000463">
    <property type="protein sequence ID" value="KAK8495090.1"/>
    <property type="molecule type" value="Genomic_DNA"/>
</dbReference>
<dbReference type="Proteomes" id="UP001472677">
    <property type="component" value="Unassembled WGS sequence"/>
</dbReference>
<reference evidence="1 2" key="1">
    <citation type="journal article" date="2024" name="G3 (Bethesda)">
        <title>Genome assembly of Hibiscus sabdariffa L. provides insights into metabolisms of medicinal natural products.</title>
        <authorList>
            <person name="Kim T."/>
        </authorList>
    </citation>
    <scope>NUCLEOTIDE SEQUENCE [LARGE SCALE GENOMIC DNA]</scope>
    <source>
        <strain evidence="1">TK-2024</strain>
        <tissue evidence="1">Old leaves</tissue>
    </source>
</reference>
<keyword evidence="2" id="KW-1185">Reference proteome</keyword>
<accession>A0ABR2ANE8</accession>
<comment type="caution">
    <text evidence="1">The sequence shown here is derived from an EMBL/GenBank/DDBJ whole genome shotgun (WGS) entry which is preliminary data.</text>
</comment>